<reference evidence="1 2" key="1">
    <citation type="journal article" date="2013" name="PLoS ONE">
        <title>Assembly-driven community genomics of a hypersaline microbial ecosystem.</title>
        <authorList>
            <person name="Podell S."/>
            <person name="Ugalde J.A."/>
            <person name="Narasingarao P."/>
            <person name="Banfield J.F."/>
            <person name="Heidelberg K.B."/>
            <person name="Allen E.E."/>
        </authorList>
    </citation>
    <scope>NUCLEOTIDE SEQUENCE [LARGE SCALE GENOMIC DNA]</scope>
    <source>
        <strain evidence="2">J07HQW1</strain>
    </source>
</reference>
<proteinExistence type="predicted"/>
<accession>U1N9N1</accession>
<sequence length="35" mass="3618">MSPVQTQSALVCAVTHKLRDTGDDTVETASLTANG</sequence>
<evidence type="ECO:0000313" key="1">
    <source>
        <dbReference type="EMBL" id="ERG93268.1"/>
    </source>
</evidence>
<dbReference type="AlphaFoldDB" id="U1N9N1"/>
<organism evidence="1 2">
    <name type="scientific">Haloquadratum walsbyi J07HQW1</name>
    <dbReference type="NCBI Taxonomy" id="1238424"/>
    <lineage>
        <taxon>Archaea</taxon>
        <taxon>Methanobacteriati</taxon>
        <taxon>Methanobacteriota</taxon>
        <taxon>Stenosarchaea group</taxon>
        <taxon>Halobacteria</taxon>
        <taxon>Halobacteriales</taxon>
        <taxon>Haloferacaceae</taxon>
        <taxon>Haloquadratum</taxon>
    </lineage>
</organism>
<dbReference type="EMBL" id="KE356560">
    <property type="protein sequence ID" value="ERG93268.1"/>
    <property type="molecule type" value="Genomic_DNA"/>
</dbReference>
<dbReference type="HOGENOM" id="CLU_3362537_0_0_2"/>
<gene>
    <name evidence="1" type="ORF">J07HQW1_03329</name>
</gene>
<dbReference type="Proteomes" id="UP000030649">
    <property type="component" value="Unassembled WGS sequence"/>
</dbReference>
<name>U1N9N1_9EURY</name>
<protein>
    <submittedName>
        <fullName evidence="1">Uncharacterized protein</fullName>
    </submittedName>
</protein>
<evidence type="ECO:0000313" key="2">
    <source>
        <dbReference type="Proteomes" id="UP000030649"/>
    </source>
</evidence>